<comment type="catalytic activity">
    <reaction evidence="1 8">
        <text>Release of an N-terminal amino acid, Xaa-|-Yaa-, in which Xaa is preferably Leu, but may be other amino acids including Pro although not Arg or Lys, and Yaa may be Pro. Amino acid amides and methyl esters are also readily hydrolyzed, but rates on arylamides are exceedingly low.</text>
        <dbReference type="EC" id="3.4.11.1"/>
    </reaction>
</comment>
<gene>
    <name evidence="8 10" type="primary">pepA</name>
    <name evidence="10" type="ORF">GCM10025883_14540</name>
</gene>
<evidence type="ECO:0000256" key="7">
    <source>
        <dbReference type="ARBA" id="ARBA00049972"/>
    </source>
</evidence>
<organism evidence="10 11">
    <name type="scientific">Mobilicoccus caccae</name>
    <dbReference type="NCBI Taxonomy" id="1859295"/>
    <lineage>
        <taxon>Bacteria</taxon>
        <taxon>Bacillati</taxon>
        <taxon>Actinomycetota</taxon>
        <taxon>Actinomycetes</taxon>
        <taxon>Micrococcales</taxon>
        <taxon>Dermatophilaceae</taxon>
        <taxon>Mobilicoccus</taxon>
    </lineage>
</organism>
<comment type="similarity">
    <text evidence="3 8">Belongs to the peptidase M17 family.</text>
</comment>
<feature type="binding site" evidence="8">
    <location>
        <position position="367"/>
    </location>
    <ligand>
        <name>Mn(2+)</name>
        <dbReference type="ChEBI" id="CHEBI:29035"/>
        <label>1</label>
    </ligand>
</feature>
<dbReference type="SUPFAM" id="SSF52949">
    <property type="entry name" value="Macro domain-like"/>
    <property type="match status" value="1"/>
</dbReference>
<dbReference type="InterPro" id="IPR043472">
    <property type="entry name" value="Macro_dom-like"/>
</dbReference>
<feature type="active site" evidence="8">
    <location>
        <position position="295"/>
    </location>
</feature>
<comment type="caution">
    <text evidence="10">The sequence shown here is derived from an EMBL/GenBank/DDBJ whole genome shotgun (WGS) entry which is preliminary data.</text>
</comment>
<dbReference type="PANTHER" id="PTHR11963">
    <property type="entry name" value="LEUCINE AMINOPEPTIDASE-RELATED"/>
    <property type="match status" value="1"/>
</dbReference>
<dbReference type="HAMAP" id="MF_00181">
    <property type="entry name" value="Cytosol_peptidase_M17"/>
    <property type="match status" value="1"/>
</dbReference>
<feature type="binding site" evidence="8">
    <location>
        <position position="283"/>
    </location>
    <ligand>
        <name>Mn(2+)</name>
        <dbReference type="ChEBI" id="CHEBI:29035"/>
        <label>2</label>
    </ligand>
</feature>
<dbReference type="RefSeq" id="WP_284303328.1">
    <property type="nucleotide sequence ID" value="NZ_BSUO01000001.1"/>
</dbReference>
<comment type="cofactor">
    <cofactor evidence="8">
        <name>Mn(2+)</name>
        <dbReference type="ChEBI" id="CHEBI:29035"/>
    </cofactor>
    <text evidence="8">Binds 2 manganese ions per subunit.</text>
</comment>
<dbReference type="InterPro" id="IPR023042">
    <property type="entry name" value="Peptidase_M17_leu_NH2_pept"/>
</dbReference>
<dbReference type="InterPro" id="IPR008283">
    <property type="entry name" value="Peptidase_M17_N"/>
</dbReference>
<comment type="function">
    <text evidence="7 8">Presumably involved in the processing and regular turnover of intracellular proteins. Catalyzes the removal of unsubstituted N-terminal amino acids from various peptides.</text>
</comment>
<proteinExistence type="inferred from homology"/>
<feature type="binding site" evidence="8">
    <location>
        <position position="288"/>
    </location>
    <ligand>
        <name>Mn(2+)</name>
        <dbReference type="ChEBI" id="CHEBI:29035"/>
        <label>2</label>
    </ligand>
</feature>
<evidence type="ECO:0000256" key="6">
    <source>
        <dbReference type="ARBA" id="ARBA00022801"/>
    </source>
</evidence>
<dbReference type="NCBIfam" id="NF002073">
    <property type="entry name" value="PRK00913.1-2"/>
    <property type="match status" value="1"/>
</dbReference>
<dbReference type="InterPro" id="IPR011356">
    <property type="entry name" value="Leucine_aapep/pepB"/>
</dbReference>
<evidence type="ECO:0000256" key="3">
    <source>
        <dbReference type="ARBA" id="ARBA00009528"/>
    </source>
</evidence>
<evidence type="ECO:0000256" key="8">
    <source>
        <dbReference type="HAMAP-Rule" id="MF_00181"/>
    </source>
</evidence>
<keyword evidence="4 8" id="KW-0031">Aminopeptidase</keyword>
<dbReference type="Gene3D" id="3.40.630.10">
    <property type="entry name" value="Zn peptidases"/>
    <property type="match status" value="1"/>
</dbReference>
<keyword evidence="11" id="KW-1185">Reference proteome</keyword>
<evidence type="ECO:0000313" key="10">
    <source>
        <dbReference type="EMBL" id="GMA39409.1"/>
    </source>
</evidence>
<feature type="active site" evidence="8">
    <location>
        <position position="369"/>
    </location>
</feature>
<dbReference type="PROSITE" id="PS00631">
    <property type="entry name" value="CYTOSOL_AP"/>
    <property type="match status" value="1"/>
</dbReference>
<reference evidence="11" key="1">
    <citation type="journal article" date="2019" name="Int. J. Syst. Evol. Microbiol.">
        <title>The Global Catalogue of Microorganisms (GCM) 10K type strain sequencing project: providing services to taxonomists for standard genome sequencing and annotation.</title>
        <authorList>
            <consortium name="The Broad Institute Genomics Platform"/>
            <consortium name="The Broad Institute Genome Sequencing Center for Infectious Disease"/>
            <person name="Wu L."/>
            <person name="Ma J."/>
        </authorList>
    </citation>
    <scope>NUCLEOTIDE SEQUENCE [LARGE SCALE GENOMIC DNA]</scope>
    <source>
        <strain evidence="11">NBRC 113072</strain>
    </source>
</reference>
<evidence type="ECO:0000256" key="4">
    <source>
        <dbReference type="ARBA" id="ARBA00022438"/>
    </source>
</evidence>
<dbReference type="PRINTS" id="PR00481">
    <property type="entry name" value="LAMNOPPTDASE"/>
</dbReference>
<protein>
    <recommendedName>
        <fullName evidence="8">Probable cytosol aminopeptidase</fullName>
        <ecNumber evidence="8">3.4.11.1</ecNumber>
    </recommendedName>
    <alternativeName>
        <fullName evidence="8">Leucine aminopeptidase</fullName>
        <shortName evidence="8">LAP</shortName>
        <ecNumber evidence="8">3.4.11.10</ecNumber>
    </alternativeName>
    <alternativeName>
        <fullName evidence="8">Leucyl aminopeptidase</fullName>
    </alternativeName>
</protein>
<evidence type="ECO:0000256" key="2">
    <source>
        <dbReference type="ARBA" id="ARBA00000967"/>
    </source>
</evidence>
<dbReference type="EC" id="3.4.11.1" evidence="8"/>
<comment type="subcellular location">
    <subcellularLocation>
        <location evidence="8">Cytoplasm</location>
    </subcellularLocation>
</comment>
<accession>A0ABQ6IPL0</accession>
<feature type="domain" description="Cytosol aminopeptidase" evidence="9">
    <location>
        <begin position="363"/>
        <end position="370"/>
    </location>
</feature>
<comment type="catalytic activity">
    <reaction evidence="2 8">
        <text>Release of an N-terminal amino acid, preferentially leucine, but not glutamic or aspartic acids.</text>
        <dbReference type="EC" id="3.4.11.10"/>
    </reaction>
</comment>
<dbReference type="GO" id="GO:0004177">
    <property type="term" value="F:aminopeptidase activity"/>
    <property type="evidence" value="ECO:0007669"/>
    <property type="project" value="UniProtKB-KW"/>
</dbReference>
<dbReference type="SUPFAM" id="SSF53187">
    <property type="entry name" value="Zn-dependent exopeptidases"/>
    <property type="match status" value="1"/>
</dbReference>
<sequence length="527" mass="53468">MKLAFATTAPESTKADVLIVFSHPTDDKRAKNAGPRLLAADTLPAAAVTHIEQALADLLAKGKADEVRTLTSVPKIAAPVVVVTGLGSIDTQDGEPTPESVRRAAGAAARTLAGRSSAAVALPVATPEHASAAASGLVLGAYRFDRHRGAKAQAAADAPLASATILASKKAVNARAKEAGAKVGDADMSAAVTAGEVVARHQCWARDLVNTAPNELYPASFAETVQKAAGKGVKIEILEEKQLTAGGFGGLIAVGQGSSRPPRLVTMTYSPGKATTRLAYVGKGITFDSGGLSLKPAGSMMTMKCDMGGAAAVAAAVLAIAELKLPVAVTGYLCLAENMPSGTATRPGDVITQRGGLTVEILNTDAEGRLVLADGIALAAESAPDAIVDIATLTGAQVVALGKRTAAVLANDDELQGALTQAATDAGEKVWPLPIAEEIRGHIDSTVADLKNMGEAGTAGTMAAAAFLREFAKPTGKDADDRTQAWGHLDIAGPAFHEGGPYGYVGKGGTGFGVPTLVEFARGYVTD</sequence>
<dbReference type="Proteomes" id="UP001157126">
    <property type="component" value="Unassembled WGS sequence"/>
</dbReference>
<keyword evidence="8" id="KW-0963">Cytoplasm</keyword>
<dbReference type="Gene3D" id="3.40.220.10">
    <property type="entry name" value="Leucine Aminopeptidase, subunit E, domain 1"/>
    <property type="match status" value="1"/>
</dbReference>
<keyword evidence="6 8" id="KW-0378">Hydrolase</keyword>
<name>A0ABQ6IPL0_9MICO</name>
<evidence type="ECO:0000256" key="1">
    <source>
        <dbReference type="ARBA" id="ARBA00000135"/>
    </source>
</evidence>
<feature type="binding site" evidence="8">
    <location>
        <position position="306"/>
    </location>
    <ligand>
        <name>Mn(2+)</name>
        <dbReference type="ChEBI" id="CHEBI:29035"/>
        <label>2</label>
    </ligand>
</feature>
<dbReference type="CDD" id="cd00433">
    <property type="entry name" value="Peptidase_M17"/>
    <property type="match status" value="1"/>
</dbReference>
<evidence type="ECO:0000256" key="5">
    <source>
        <dbReference type="ARBA" id="ARBA00022670"/>
    </source>
</evidence>
<dbReference type="EC" id="3.4.11.10" evidence="8"/>
<dbReference type="Pfam" id="PF02789">
    <property type="entry name" value="Peptidase_M17_N"/>
    <property type="match status" value="1"/>
</dbReference>
<feature type="binding site" evidence="8">
    <location>
        <position position="365"/>
    </location>
    <ligand>
        <name>Mn(2+)</name>
        <dbReference type="ChEBI" id="CHEBI:29035"/>
        <label>1</label>
    </ligand>
</feature>
<keyword evidence="5 8" id="KW-0645">Protease</keyword>
<dbReference type="InterPro" id="IPR000819">
    <property type="entry name" value="Peptidase_M17_C"/>
</dbReference>
<dbReference type="Pfam" id="PF00883">
    <property type="entry name" value="Peptidase_M17"/>
    <property type="match status" value="1"/>
</dbReference>
<keyword evidence="8" id="KW-0464">Manganese</keyword>
<evidence type="ECO:0000259" key="9">
    <source>
        <dbReference type="PROSITE" id="PS00631"/>
    </source>
</evidence>
<feature type="binding site" evidence="8">
    <location>
        <position position="288"/>
    </location>
    <ligand>
        <name>Mn(2+)</name>
        <dbReference type="ChEBI" id="CHEBI:29035"/>
        <label>1</label>
    </ligand>
</feature>
<dbReference type="PANTHER" id="PTHR11963:SF23">
    <property type="entry name" value="CYTOSOL AMINOPEPTIDASE"/>
    <property type="match status" value="1"/>
</dbReference>
<evidence type="ECO:0000313" key="11">
    <source>
        <dbReference type="Proteomes" id="UP001157126"/>
    </source>
</evidence>
<keyword evidence="8" id="KW-0479">Metal-binding</keyword>
<feature type="binding site" evidence="8">
    <location>
        <position position="367"/>
    </location>
    <ligand>
        <name>Mn(2+)</name>
        <dbReference type="ChEBI" id="CHEBI:29035"/>
        <label>2</label>
    </ligand>
</feature>
<dbReference type="EMBL" id="BSUO01000001">
    <property type="protein sequence ID" value="GMA39409.1"/>
    <property type="molecule type" value="Genomic_DNA"/>
</dbReference>